<dbReference type="Pfam" id="PF01300">
    <property type="entry name" value="Sua5_yciO_yrdC"/>
    <property type="match status" value="1"/>
</dbReference>
<dbReference type="Proteomes" id="UP000192602">
    <property type="component" value="Unassembled WGS sequence"/>
</dbReference>
<evidence type="ECO:0000313" key="2">
    <source>
        <dbReference type="EMBL" id="SMC09224.1"/>
    </source>
</evidence>
<dbReference type="EMBL" id="FWWZ01000001">
    <property type="protein sequence ID" value="SMC09224.1"/>
    <property type="molecule type" value="Genomic_DNA"/>
</dbReference>
<dbReference type="SUPFAM" id="SSF55821">
    <property type="entry name" value="YrdC/RibB"/>
    <property type="match status" value="1"/>
</dbReference>
<gene>
    <name evidence="2" type="ORF">SAMN05660197_1030</name>
</gene>
<dbReference type="Gene3D" id="3.90.870.10">
    <property type="entry name" value="DHBP synthase"/>
    <property type="match status" value="1"/>
</dbReference>
<dbReference type="InterPro" id="IPR006070">
    <property type="entry name" value="Sua5-like_dom"/>
</dbReference>
<name>A0A1W1WSE2_9BACT</name>
<organism evidence="2 3">
    <name type="scientific">Nitratiruptor tergarcus DSM 16512</name>
    <dbReference type="NCBI Taxonomy" id="1069081"/>
    <lineage>
        <taxon>Bacteria</taxon>
        <taxon>Pseudomonadati</taxon>
        <taxon>Campylobacterota</taxon>
        <taxon>Epsilonproteobacteria</taxon>
        <taxon>Nautiliales</taxon>
        <taxon>Nitratiruptoraceae</taxon>
        <taxon>Nitratiruptor</taxon>
    </lineage>
</organism>
<accession>A0A1W1WSE2</accession>
<proteinExistence type="predicted"/>
<dbReference type="RefSeq" id="WP_084275464.1">
    <property type="nucleotide sequence ID" value="NZ_AP026671.1"/>
</dbReference>
<evidence type="ECO:0000313" key="3">
    <source>
        <dbReference type="Proteomes" id="UP000192602"/>
    </source>
</evidence>
<dbReference type="InterPro" id="IPR017945">
    <property type="entry name" value="DHBP_synth_RibB-like_a/b_dom"/>
</dbReference>
<dbReference type="STRING" id="1069081.SAMN05660197_1030"/>
<reference evidence="3" key="1">
    <citation type="submission" date="2017-04" db="EMBL/GenBank/DDBJ databases">
        <authorList>
            <person name="Varghese N."/>
            <person name="Submissions S."/>
        </authorList>
    </citation>
    <scope>NUCLEOTIDE SEQUENCE [LARGE SCALE GENOMIC DNA]</scope>
    <source>
        <strain evidence="3">DSM 16512</strain>
    </source>
</reference>
<sequence>MEPTKVYLAQTDTTVGFLSQDSEKLAQIKKRPPSKPFLIAVSSLKNLQKFVRVPKKHKNLVRRAKKTTFIYPNGKALRVINSGEHYKFLQKFCWFYSTSANESGKRFEREWAIKRADIVVEDWRGLYESEPSKIFKLSKKRVVKVR</sequence>
<feature type="domain" description="YrdC-like" evidence="1">
    <location>
        <begin position="21"/>
        <end position="139"/>
    </location>
</feature>
<dbReference type="OrthoDB" id="5339525at2"/>
<keyword evidence="3" id="KW-1185">Reference proteome</keyword>
<protein>
    <submittedName>
        <fullName evidence="2">tRNA A37 threonylcarbamoyladenosine synthetase subunit TsaC/SUA5/YrdC</fullName>
    </submittedName>
</protein>
<dbReference type="AlphaFoldDB" id="A0A1W1WSE2"/>
<dbReference type="GO" id="GO:0003725">
    <property type="term" value="F:double-stranded RNA binding"/>
    <property type="evidence" value="ECO:0007669"/>
    <property type="project" value="InterPro"/>
</dbReference>
<evidence type="ECO:0000259" key="1">
    <source>
        <dbReference type="Pfam" id="PF01300"/>
    </source>
</evidence>